<dbReference type="Proteomes" id="UP001387293">
    <property type="component" value="Unassembled WGS sequence"/>
</dbReference>
<comment type="caution">
    <text evidence="1">The sequence shown here is derived from an EMBL/GenBank/DDBJ whole genome shotgun (WGS) entry which is preliminary data.</text>
</comment>
<keyword evidence="2" id="KW-1185">Reference proteome</keyword>
<dbReference type="EMBL" id="JAPYKS010000027">
    <property type="protein sequence ID" value="MEI9412363.1"/>
    <property type="molecule type" value="Genomic_DNA"/>
</dbReference>
<name>A0ABU8L313_9HYPH</name>
<sequence length="120" mass="13145">MPPASFIFSMISAISGGPREKSIFYATSDGRVRYTASGGSEVCDLERFEILYEPTGTFSIFDRYTELPVAVEGRALIGLCRHEVPLALLAAMEPDDSGVPSLSLLSGCRPYEYQRDDLQA</sequence>
<organism evidence="1 2">
    <name type="scientific">Mesorhizobium salmacidum</name>
    <dbReference type="NCBI Taxonomy" id="3015171"/>
    <lineage>
        <taxon>Bacteria</taxon>
        <taxon>Pseudomonadati</taxon>
        <taxon>Pseudomonadota</taxon>
        <taxon>Alphaproteobacteria</taxon>
        <taxon>Hyphomicrobiales</taxon>
        <taxon>Phyllobacteriaceae</taxon>
        <taxon>Mesorhizobium</taxon>
    </lineage>
</organism>
<evidence type="ECO:0000313" key="2">
    <source>
        <dbReference type="Proteomes" id="UP001387293"/>
    </source>
</evidence>
<dbReference type="RefSeq" id="WP_337108771.1">
    <property type="nucleotide sequence ID" value="NZ_JAPYKS010000027.1"/>
</dbReference>
<evidence type="ECO:0000313" key="1">
    <source>
        <dbReference type="EMBL" id="MEI9412363.1"/>
    </source>
</evidence>
<accession>A0ABU8L313</accession>
<reference evidence="1 2" key="1">
    <citation type="submission" date="2022-12" db="EMBL/GenBank/DDBJ databases">
        <authorList>
            <person name="Muema E."/>
        </authorList>
    </citation>
    <scope>NUCLEOTIDE SEQUENCE [LARGE SCALE GENOMIC DNA]</scope>
    <source>
        <strain evidence="2">1326</strain>
    </source>
</reference>
<gene>
    <name evidence="1" type="ORF">O7A60_26940</name>
</gene>
<protein>
    <submittedName>
        <fullName evidence="1">Uncharacterized protein</fullName>
    </submittedName>
</protein>
<proteinExistence type="predicted"/>